<sequence>MDQQNSANPEENSLQARNRRRRNDSNNRDFTCGCGKSYLSYAALYTHLKQKHDSVAPDGTQLPNNANQRPGRGRPRRQEDQDRKSAKSDDGQSESGNEPDETLEGLLTFLDSLGNFRQTEKFSNDVEVQEFLLKHFPSNNVFSNCSEYQGIYDLLKDLTDEKIKLQDTDLLANEPFDKDKSLRKTNVAKILAYFLTQIGPKLCVEAYKEMAIFIIFYQKCLNTFGYQAKENYLQDQKNGDHKQLDIKEEVIQNQEFCDVQNGEYMLLIANEFILSFLPSSYMGLETIEKNFKIFGSSAEKLKNAVYVTQHFSYWLYSLKFTNSRLDFYTEDD</sequence>
<dbReference type="AlphaFoldDB" id="A0CDS5"/>
<dbReference type="OMA" id="NCSEYQG"/>
<dbReference type="RefSeq" id="XP_001436339.1">
    <property type="nucleotide sequence ID" value="XM_001436302.1"/>
</dbReference>
<dbReference type="GeneID" id="5022124"/>
<evidence type="ECO:0008006" key="4">
    <source>
        <dbReference type="Google" id="ProtNLM"/>
    </source>
</evidence>
<proteinExistence type="predicted"/>
<evidence type="ECO:0000313" key="2">
    <source>
        <dbReference type="EMBL" id="CAK68942.1"/>
    </source>
</evidence>
<evidence type="ECO:0000256" key="1">
    <source>
        <dbReference type="SAM" id="MobiDB-lite"/>
    </source>
</evidence>
<dbReference type="InParanoid" id="A0CDS5"/>
<reference evidence="2 3" key="1">
    <citation type="journal article" date="2006" name="Nature">
        <title>Global trends of whole-genome duplications revealed by the ciliate Paramecium tetraurelia.</title>
        <authorList>
            <consortium name="Genoscope"/>
            <person name="Aury J.-M."/>
            <person name="Jaillon O."/>
            <person name="Duret L."/>
            <person name="Noel B."/>
            <person name="Jubin C."/>
            <person name="Porcel B.M."/>
            <person name="Segurens B."/>
            <person name="Daubin V."/>
            <person name="Anthouard V."/>
            <person name="Aiach N."/>
            <person name="Arnaiz O."/>
            <person name="Billaut A."/>
            <person name="Beisson J."/>
            <person name="Blanc I."/>
            <person name="Bouhouche K."/>
            <person name="Camara F."/>
            <person name="Duharcourt S."/>
            <person name="Guigo R."/>
            <person name="Gogendeau D."/>
            <person name="Katinka M."/>
            <person name="Keller A.-M."/>
            <person name="Kissmehl R."/>
            <person name="Klotz C."/>
            <person name="Koll F."/>
            <person name="Le Moue A."/>
            <person name="Lepere C."/>
            <person name="Malinsky S."/>
            <person name="Nowacki M."/>
            <person name="Nowak J.K."/>
            <person name="Plattner H."/>
            <person name="Poulain J."/>
            <person name="Ruiz F."/>
            <person name="Serrano V."/>
            <person name="Zagulski M."/>
            <person name="Dessen P."/>
            <person name="Betermier M."/>
            <person name="Weissenbach J."/>
            <person name="Scarpelli C."/>
            <person name="Schachter V."/>
            <person name="Sperling L."/>
            <person name="Meyer E."/>
            <person name="Cohen J."/>
            <person name="Wincker P."/>
        </authorList>
    </citation>
    <scope>NUCLEOTIDE SEQUENCE [LARGE SCALE GENOMIC DNA]</scope>
    <source>
        <strain evidence="2 3">Stock d4-2</strain>
    </source>
</reference>
<keyword evidence="3" id="KW-1185">Reference proteome</keyword>
<organism evidence="2 3">
    <name type="scientific">Paramecium tetraurelia</name>
    <dbReference type="NCBI Taxonomy" id="5888"/>
    <lineage>
        <taxon>Eukaryota</taxon>
        <taxon>Sar</taxon>
        <taxon>Alveolata</taxon>
        <taxon>Ciliophora</taxon>
        <taxon>Intramacronucleata</taxon>
        <taxon>Oligohymenophorea</taxon>
        <taxon>Peniculida</taxon>
        <taxon>Parameciidae</taxon>
        <taxon>Paramecium</taxon>
    </lineage>
</organism>
<name>A0CDS5_PARTE</name>
<gene>
    <name evidence="2" type="ORF">GSPATT00007154001</name>
</gene>
<dbReference type="EMBL" id="CT868063">
    <property type="protein sequence ID" value="CAK68942.1"/>
    <property type="molecule type" value="Genomic_DNA"/>
</dbReference>
<feature type="region of interest" description="Disordered" evidence="1">
    <location>
        <begin position="1"/>
        <end position="33"/>
    </location>
</feature>
<evidence type="ECO:0000313" key="3">
    <source>
        <dbReference type="Proteomes" id="UP000000600"/>
    </source>
</evidence>
<feature type="compositionally biased region" description="Basic and acidic residues" evidence="1">
    <location>
        <begin position="76"/>
        <end position="90"/>
    </location>
</feature>
<dbReference type="Proteomes" id="UP000000600">
    <property type="component" value="Unassembled WGS sequence"/>
</dbReference>
<dbReference type="OrthoDB" id="285872at2759"/>
<dbReference type="HOGENOM" id="CLU_837994_0_0_1"/>
<dbReference type="KEGG" id="ptm:GSPATT00007154001"/>
<feature type="region of interest" description="Disordered" evidence="1">
    <location>
        <begin position="52"/>
        <end position="101"/>
    </location>
</feature>
<dbReference type="eggNOG" id="ENOG502SPHV">
    <property type="taxonomic scope" value="Eukaryota"/>
</dbReference>
<accession>A0CDS5</accession>
<protein>
    <recommendedName>
        <fullName evidence="4">C2H2-type domain-containing protein</fullName>
    </recommendedName>
</protein>
<feature type="compositionally biased region" description="Polar residues" evidence="1">
    <location>
        <begin position="1"/>
        <end position="16"/>
    </location>
</feature>